<organism evidence="1 2">
    <name type="scientific">Haemonchus contortus</name>
    <name type="common">Barber pole worm</name>
    <dbReference type="NCBI Taxonomy" id="6289"/>
    <lineage>
        <taxon>Eukaryota</taxon>
        <taxon>Metazoa</taxon>
        <taxon>Ecdysozoa</taxon>
        <taxon>Nematoda</taxon>
        <taxon>Chromadorea</taxon>
        <taxon>Rhabditida</taxon>
        <taxon>Rhabditina</taxon>
        <taxon>Rhabditomorpha</taxon>
        <taxon>Strongyloidea</taxon>
        <taxon>Trichostrongylidae</taxon>
        <taxon>Haemonchus</taxon>
    </lineage>
</organism>
<dbReference type="OMA" id="NNTRINP"/>
<name>A0A7I4YZ56_HAECO</name>
<reference evidence="2" key="1">
    <citation type="submission" date="2020-12" db="UniProtKB">
        <authorList>
            <consortium name="WormBaseParasite"/>
        </authorList>
    </citation>
    <scope>IDENTIFICATION</scope>
    <source>
        <strain evidence="2">MHco3</strain>
    </source>
</reference>
<proteinExistence type="predicted"/>
<protein>
    <submittedName>
        <fullName evidence="2">C2H2-type domain-containing protein</fullName>
    </submittedName>
</protein>
<dbReference type="AlphaFoldDB" id="A0A7I4YZ56"/>
<accession>A0A7I4YZ56</accession>
<sequence length="224" mass="25162">MSLQESVEIQPVLRNESKLVTDFTLPSIGRVEIVSSSGSLEECESPYGFRLRSPDPLCLDNNTRINPQAEQLETVPHNDVHGKIMSFRLACGLGTCNCLFIKPQNLCAHILTEHNIPTYVTTMRFKDRTKGEDFVAGANEERFKYIQIGNCGSDKKTFMCQYAIFRRNRKNLCLVEPIRGNLSSYFDEDYSFSGIDFSSRGPVVRRGGVCPAFFTIIPEGSGLE</sequence>
<dbReference type="Proteomes" id="UP000025227">
    <property type="component" value="Unplaced"/>
</dbReference>
<evidence type="ECO:0000313" key="1">
    <source>
        <dbReference type="Proteomes" id="UP000025227"/>
    </source>
</evidence>
<dbReference type="OrthoDB" id="10587022at2759"/>
<dbReference type="WBParaSite" id="HCON_00160535-00001">
    <property type="protein sequence ID" value="HCON_00160535-00001"/>
    <property type="gene ID" value="HCON_00160535"/>
</dbReference>
<evidence type="ECO:0000313" key="2">
    <source>
        <dbReference type="WBParaSite" id="HCON_00160535-00001"/>
    </source>
</evidence>
<keyword evidence="1" id="KW-1185">Reference proteome</keyword>